<dbReference type="EMBL" id="LNIX01000001">
    <property type="protein sequence ID" value="OXA64177.1"/>
    <property type="molecule type" value="Genomic_DNA"/>
</dbReference>
<feature type="region of interest" description="Disordered" evidence="3">
    <location>
        <begin position="447"/>
        <end position="478"/>
    </location>
</feature>
<dbReference type="InterPro" id="IPR032675">
    <property type="entry name" value="LRR_dom_sf"/>
</dbReference>
<dbReference type="SMART" id="SM00364">
    <property type="entry name" value="LRR_BAC"/>
    <property type="match status" value="4"/>
</dbReference>
<feature type="region of interest" description="Disordered" evidence="3">
    <location>
        <begin position="338"/>
        <end position="359"/>
    </location>
</feature>
<dbReference type="SUPFAM" id="SSF52058">
    <property type="entry name" value="L domain-like"/>
    <property type="match status" value="1"/>
</dbReference>
<keyword evidence="1" id="KW-0433">Leucine-rich repeat</keyword>
<feature type="region of interest" description="Disordered" evidence="3">
    <location>
        <begin position="286"/>
        <end position="318"/>
    </location>
</feature>
<dbReference type="PANTHER" id="PTHR24366:SF96">
    <property type="entry name" value="LEUCINE RICH REPEAT CONTAINING 53"/>
    <property type="match status" value="1"/>
</dbReference>
<keyword evidence="2" id="KW-0677">Repeat</keyword>
<dbReference type="SMART" id="SM00369">
    <property type="entry name" value="LRR_TYP"/>
    <property type="match status" value="6"/>
</dbReference>
<dbReference type="PROSITE" id="PS51450">
    <property type="entry name" value="LRR"/>
    <property type="match status" value="1"/>
</dbReference>
<name>A0A226F3Y8_FOLCA</name>
<evidence type="ECO:0000313" key="4">
    <source>
        <dbReference type="EMBL" id="OXA64177.1"/>
    </source>
</evidence>
<dbReference type="InterPro" id="IPR001611">
    <property type="entry name" value="Leu-rich_rpt"/>
</dbReference>
<dbReference type="Proteomes" id="UP000198287">
    <property type="component" value="Unassembled WGS sequence"/>
</dbReference>
<sequence length="847" mass="95307">MCSALVKYFLNIKSLVAVDEAESGNRSQLILKRLEMGHLPPKLVQMNPVFHKSLTKLFLQHNSLESLPTDFGELLPNIQILCLDYNNLSNLPQSLEKMKELRKLNISYNQLLGGLPEVVYSLLNLNELWANSIGMTCTDKILPEICCLSKLHTFGLRNNRLDSLPSNFGELKSLVRLSLSGNIFQSIPLSLFHLPTLVHLNLDNNQVEELPPEESFVKAQGFFKPVRGVADAYSSNNSEENCEDKGGNVRMRTMWGENENPASAHVSPTIATTFSNLDANSCYSKSQNMRGRVEDQNDESIKHSSSNNQDHKIRTPAAALPYNEDLKEEVDADEIRMPWTPRRRQSSSTEAKTESDCSQSQINNIPIRIIDIDESSTCQIHLNHDKWEQVNFPRSSARKSSNLSFEACIADDETGGRDDGSTFRSSNTLTIDKVCINGNDMRELNVLPDNKRQTRSKLPTHSLEGRTDDAHSTTSHQTLYHSVPLSHEEEQSRISQPHPTARGLWDRQRGLGQQSWLGEFSNEITRRRDGDDFQIVSHTAVGNFPPPQLQQAQEHELTEIISTWFVRVMGEAADKALNSPTETSDKMSALLSRETTSGVGCHSLFDTKNEEHQQSVENPFLISPISGTRKDAVEFLRSDVDGESKNQQANKRGVERKSSCDENLNLSVQQERAEWNWRCCPMQRVQDWIRSTTTSTSDKMFLESRNHSIQAQLQGVSTTQCASSRRNSSSSTTESHHSVETSTTNQFRASSHNDILAPVSNNYNNTSSRGADLEYSPSAMSLLQNLFDPDDSGDENPFLRDTALELDCSELEYSPRSSDIDDDDFDSIFWEGFIHAEDFNIILKPSI</sequence>
<feature type="compositionally biased region" description="Polar residues" evidence="3">
    <location>
        <begin position="712"/>
        <end position="722"/>
    </location>
</feature>
<dbReference type="InterPro" id="IPR003591">
    <property type="entry name" value="Leu-rich_rpt_typical-subtyp"/>
</dbReference>
<dbReference type="PANTHER" id="PTHR24366">
    <property type="entry name" value="IG(IMMUNOGLOBULIN) AND LRR(LEUCINE RICH REPEAT) DOMAINS"/>
    <property type="match status" value="1"/>
</dbReference>
<proteinExistence type="predicted"/>
<gene>
    <name evidence="4" type="ORF">Fcan01_02921</name>
</gene>
<keyword evidence="5" id="KW-1185">Reference proteome</keyword>
<feature type="compositionally biased region" description="Basic and acidic residues" evidence="3">
    <location>
        <begin position="291"/>
        <end position="302"/>
    </location>
</feature>
<evidence type="ECO:0000256" key="1">
    <source>
        <dbReference type="ARBA" id="ARBA00022614"/>
    </source>
</evidence>
<dbReference type="Gene3D" id="3.80.10.10">
    <property type="entry name" value="Ribonuclease Inhibitor"/>
    <property type="match status" value="2"/>
</dbReference>
<dbReference type="AlphaFoldDB" id="A0A226F3Y8"/>
<evidence type="ECO:0000256" key="3">
    <source>
        <dbReference type="SAM" id="MobiDB-lite"/>
    </source>
</evidence>
<reference evidence="4 5" key="1">
    <citation type="submission" date="2015-12" db="EMBL/GenBank/DDBJ databases">
        <title>The genome of Folsomia candida.</title>
        <authorList>
            <person name="Faddeeva A."/>
            <person name="Derks M.F."/>
            <person name="Anvar Y."/>
            <person name="Smit S."/>
            <person name="Van Straalen N."/>
            <person name="Roelofs D."/>
        </authorList>
    </citation>
    <scope>NUCLEOTIDE SEQUENCE [LARGE SCALE GENOMIC DNA]</scope>
    <source>
        <strain evidence="4 5">VU population</strain>
        <tissue evidence="4">Whole body</tissue>
    </source>
</reference>
<organism evidence="4 5">
    <name type="scientific">Folsomia candida</name>
    <name type="common">Springtail</name>
    <dbReference type="NCBI Taxonomy" id="158441"/>
    <lineage>
        <taxon>Eukaryota</taxon>
        <taxon>Metazoa</taxon>
        <taxon>Ecdysozoa</taxon>
        <taxon>Arthropoda</taxon>
        <taxon>Hexapoda</taxon>
        <taxon>Collembola</taxon>
        <taxon>Entomobryomorpha</taxon>
        <taxon>Isotomoidea</taxon>
        <taxon>Isotomidae</taxon>
        <taxon>Proisotominae</taxon>
        <taxon>Folsomia</taxon>
    </lineage>
</organism>
<feature type="region of interest" description="Disordered" evidence="3">
    <location>
        <begin position="712"/>
        <end position="749"/>
    </location>
</feature>
<dbReference type="Pfam" id="PF13855">
    <property type="entry name" value="LRR_8"/>
    <property type="match status" value="1"/>
</dbReference>
<accession>A0A226F3Y8</accession>
<evidence type="ECO:0000313" key="5">
    <source>
        <dbReference type="Proteomes" id="UP000198287"/>
    </source>
</evidence>
<evidence type="ECO:0000256" key="2">
    <source>
        <dbReference type="ARBA" id="ARBA00022737"/>
    </source>
</evidence>
<feature type="region of interest" description="Disordered" evidence="3">
    <location>
        <begin position="639"/>
        <end position="658"/>
    </location>
</feature>
<protein>
    <submittedName>
        <fullName evidence="4">Leucine-rich repeat-containing protein 40</fullName>
    </submittedName>
</protein>
<feature type="compositionally biased region" description="Low complexity" evidence="3">
    <location>
        <begin position="723"/>
        <end position="733"/>
    </location>
</feature>
<feature type="compositionally biased region" description="Polar residues" evidence="3">
    <location>
        <begin position="346"/>
        <end position="359"/>
    </location>
</feature>
<comment type="caution">
    <text evidence="4">The sequence shown here is derived from an EMBL/GenBank/DDBJ whole genome shotgun (WGS) entry which is preliminary data.</text>
</comment>
<dbReference type="STRING" id="158441.A0A226F3Y8"/>